<dbReference type="SUPFAM" id="SSF51569">
    <property type="entry name" value="Aldolase"/>
    <property type="match status" value="1"/>
</dbReference>
<evidence type="ECO:0000256" key="5">
    <source>
        <dbReference type="ARBA" id="ARBA00023277"/>
    </source>
</evidence>
<comment type="pathway">
    <text evidence="1">Carbohydrate acid metabolism.</text>
</comment>
<proteinExistence type="inferred from homology"/>
<dbReference type="InterPro" id="IPR000887">
    <property type="entry name" value="Aldlse_KDPG_KHG"/>
</dbReference>
<dbReference type="PANTHER" id="PTHR30246">
    <property type="entry name" value="2-KETO-3-DEOXY-6-PHOSPHOGLUCONATE ALDOLASE"/>
    <property type="match status" value="1"/>
</dbReference>
<dbReference type="NCBIfam" id="NF006600">
    <property type="entry name" value="PRK09140.1"/>
    <property type="match status" value="1"/>
</dbReference>
<keyword evidence="4 6" id="KW-0456">Lyase</keyword>
<accession>A0ABZ1UL51</accession>
<dbReference type="Proteomes" id="UP000321323">
    <property type="component" value="Chromosome"/>
</dbReference>
<evidence type="ECO:0000256" key="2">
    <source>
        <dbReference type="ARBA" id="ARBA00006906"/>
    </source>
</evidence>
<evidence type="ECO:0000256" key="3">
    <source>
        <dbReference type="ARBA" id="ARBA00011233"/>
    </source>
</evidence>
<gene>
    <name evidence="6" type="ORF">E7V67_027520</name>
</gene>
<evidence type="ECO:0000256" key="1">
    <source>
        <dbReference type="ARBA" id="ARBA00004761"/>
    </source>
</evidence>
<evidence type="ECO:0000313" key="7">
    <source>
        <dbReference type="Proteomes" id="UP000321323"/>
    </source>
</evidence>
<keyword evidence="5" id="KW-0119">Carbohydrate metabolism</keyword>
<sequence length="210" mass="21560">MHTDLTTAFQTAFASLPLVAILRGLRPDEALGVGTALYDAGFRLIEVPMNSPEPLASIALLARSLPRDCLVGAGTVLSTDVVAQVQGAGGQLIVMPHADVEVIRAAKAAGMICVPGVATPTEAFAAARAGADALKLFPAELITPTIVRAMRAVLPPTLPLLPVGGITPENMDEYRAAGVAGFGLGSALFRPGMDAATVAANARRFAAAWH</sequence>
<dbReference type="EMBL" id="CP136508">
    <property type="protein sequence ID" value="WUR13389.1"/>
    <property type="molecule type" value="Genomic_DNA"/>
</dbReference>
<reference evidence="6 7" key="1">
    <citation type="journal article" date="2019" name="Int. J. Syst. Evol. Microbiol.">
        <title>The Draft Whole-Genome Sequence of the Antibiotic Producer Empedobacter haloabium ATCC 31962 Provides Indications for Its Taxonomic Reclassification.</title>
        <authorList>
            <person name="Miess H."/>
            <person name="Arlt P."/>
            <person name="Apel A.K."/>
            <person name="Weber T."/>
            <person name="Nieselt K."/>
            <person name="Hanssen F."/>
            <person name="Czemmel S."/>
            <person name="Nahnsen S."/>
            <person name="Gross H."/>
        </authorList>
    </citation>
    <scope>NUCLEOTIDE SEQUENCE [LARGE SCALE GENOMIC DNA]</scope>
    <source>
        <strain evidence="6 7">ATCC 31962</strain>
    </source>
</reference>
<dbReference type="EC" id="4.1.2.21" evidence="6"/>
<comment type="subunit">
    <text evidence="3">Homotrimer.</text>
</comment>
<dbReference type="Pfam" id="PF01081">
    <property type="entry name" value="Aldolase"/>
    <property type="match status" value="1"/>
</dbReference>
<dbReference type="Gene3D" id="3.20.20.70">
    <property type="entry name" value="Aldolase class I"/>
    <property type="match status" value="1"/>
</dbReference>
<keyword evidence="7" id="KW-1185">Reference proteome</keyword>
<dbReference type="PANTHER" id="PTHR30246:SF1">
    <property type="entry name" value="2-DEHYDRO-3-DEOXY-6-PHOSPHOGALACTONATE ALDOLASE-RELATED"/>
    <property type="match status" value="1"/>
</dbReference>
<protein>
    <submittedName>
        <fullName evidence="6">2-dehydro-3-deoxy-6-phosphogalactonate aldolase</fullName>
        <ecNumber evidence="6">4.1.2.21</ecNumber>
    </submittedName>
</protein>
<dbReference type="GO" id="GO:0008674">
    <property type="term" value="F:2-dehydro-3-deoxy-6-phosphogalactonate aldolase activity"/>
    <property type="evidence" value="ECO:0007669"/>
    <property type="project" value="UniProtKB-EC"/>
</dbReference>
<name>A0ABZ1UL51_9BURK</name>
<dbReference type="InterPro" id="IPR013785">
    <property type="entry name" value="Aldolase_TIM"/>
</dbReference>
<organism evidence="6 7">
    <name type="scientific">[Empedobacter] haloabium</name>
    <dbReference type="NCBI Taxonomy" id="592317"/>
    <lineage>
        <taxon>Bacteria</taxon>
        <taxon>Pseudomonadati</taxon>
        <taxon>Pseudomonadota</taxon>
        <taxon>Betaproteobacteria</taxon>
        <taxon>Burkholderiales</taxon>
        <taxon>Oxalobacteraceae</taxon>
        <taxon>Telluria group</taxon>
        <taxon>Telluria group incertae sedis</taxon>
    </lineage>
</organism>
<evidence type="ECO:0000313" key="6">
    <source>
        <dbReference type="EMBL" id="WUR13389.1"/>
    </source>
</evidence>
<comment type="similarity">
    <text evidence="2">Belongs to the KHG/KDPG aldolase family.</text>
</comment>
<dbReference type="CDD" id="cd00452">
    <property type="entry name" value="KDPG_aldolase"/>
    <property type="match status" value="1"/>
</dbReference>
<evidence type="ECO:0000256" key="4">
    <source>
        <dbReference type="ARBA" id="ARBA00023239"/>
    </source>
</evidence>